<dbReference type="EMBL" id="UINC01039918">
    <property type="protein sequence ID" value="SVB39078.1"/>
    <property type="molecule type" value="Genomic_DNA"/>
</dbReference>
<evidence type="ECO:0000313" key="1">
    <source>
        <dbReference type="EMBL" id="SVB39078.1"/>
    </source>
</evidence>
<reference evidence="1" key="1">
    <citation type="submission" date="2018-05" db="EMBL/GenBank/DDBJ databases">
        <authorList>
            <person name="Lanie J.A."/>
            <person name="Ng W.-L."/>
            <person name="Kazmierczak K.M."/>
            <person name="Andrzejewski T.M."/>
            <person name="Davidsen T.M."/>
            <person name="Wayne K.J."/>
            <person name="Tettelin H."/>
            <person name="Glass J.I."/>
            <person name="Rusch D."/>
            <person name="Podicherti R."/>
            <person name="Tsui H.-C.T."/>
            <person name="Winkler M.E."/>
        </authorList>
    </citation>
    <scope>NUCLEOTIDE SEQUENCE</scope>
</reference>
<name>A0A382DL03_9ZZZZ</name>
<organism evidence="1">
    <name type="scientific">marine metagenome</name>
    <dbReference type="NCBI Taxonomy" id="408172"/>
    <lineage>
        <taxon>unclassified sequences</taxon>
        <taxon>metagenomes</taxon>
        <taxon>ecological metagenomes</taxon>
    </lineage>
</organism>
<protein>
    <submittedName>
        <fullName evidence="1">Uncharacterized protein</fullName>
    </submittedName>
</protein>
<dbReference type="AlphaFoldDB" id="A0A382DL03"/>
<gene>
    <name evidence="1" type="ORF">METZ01_LOCUS191932</name>
</gene>
<feature type="non-terminal residue" evidence="1">
    <location>
        <position position="1"/>
    </location>
</feature>
<proteinExistence type="predicted"/>
<accession>A0A382DL03</accession>
<sequence length="200" mass="22947">EVKEAVTVPREVQWFLMTFEDDTLNRAATAIENLEPVLREVSRLNREYPLESAYLGEQTRAVSLLLDIAAVKILPLPPLDLGSSALDEAFSILDRQFNKLDNTRLGYRIDRKREALMTMSYHLRLKDSATRLGIYFRFLKQRFIGADGEVKLVVPDEKDFKLFIEEKRHEIAKMAGSPKLTPVEKEGALRMLQAIPSELR</sequence>